<name>A0A8B8JC65_PHODC</name>
<evidence type="ECO:0000313" key="3">
    <source>
        <dbReference type="RefSeq" id="XP_026665989.1"/>
    </source>
</evidence>
<dbReference type="KEGG" id="pda:103721487"/>
<accession>A0A8B8JC65</accession>
<sequence length="97" mass="10866">MSCLSIVDNARTIINQGVNAFRIIAILVYLAFGTSTWLIIKKSAQAPMQLLATTRCSSRTFNGRFYKVLFIVPGSRIAPFVPLKVDADCRILHSYRD</sequence>
<dbReference type="GeneID" id="103721487"/>
<keyword evidence="1" id="KW-0472">Membrane</keyword>
<keyword evidence="1" id="KW-0812">Transmembrane</keyword>
<organism evidence="2 3">
    <name type="scientific">Phoenix dactylifera</name>
    <name type="common">Date palm</name>
    <dbReference type="NCBI Taxonomy" id="42345"/>
    <lineage>
        <taxon>Eukaryota</taxon>
        <taxon>Viridiplantae</taxon>
        <taxon>Streptophyta</taxon>
        <taxon>Embryophyta</taxon>
        <taxon>Tracheophyta</taxon>
        <taxon>Spermatophyta</taxon>
        <taxon>Magnoliopsida</taxon>
        <taxon>Liliopsida</taxon>
        <taxon>Arecaceae</taxon>
        <taxon>Coryphoideae</taxon>
        <taxon>Phoeniceae</taxon>
        <taxon>Phoenix</taxon>
    </lineage>
</organism>
<dbReference type="RefSeq" id="XP_026665989.1">
    <property type="nucleotide sequence ID" value="XM_026810188.2"/>
</dbReference>
<keyword evidence="2" id="KW-1185">Reference proteome</keyword>
<protein>
    <submittedName>
        <fullName evidence="3">Uncharacterized protein LOC103721487</fullName>
    </submittedName>
</protein>
<reference evidence="3" key="1">
    <citation type="submission" date="2025-08" db="UniProtKB">
        <authorList>
            <consortium name="RefSeq"/>
        </authorList>
    </citation>
    <scope>IDENTIFICATION</scope>
    <source>
        <tissue evidence="3">Young leaves</tissue>
    </source>
</reference>
<feature type="transmembrane region" description="Helical" evidence="1">
    <location>
        <begin position="20"/>
        <end position="40"/>
    </location>
</feature>
<evidence type="ECO:0000256" key="1">
    <source>
        <dbReference type="SAM" id="Phobius"/>
    </source>
</evidence>
<gene>
    <name evidence="3" type="primary">LOC103721487</name>
</gene>
<dbReference type="Proteomes" id="UP000228380">
    <property type="component" value="Unplaced"/>
</dbReference>
<keyword evidence="1" id="KW-1133">Transmembrane helix</keyword>
<evidence type="ECO:0000313" key="2">
    <source>
        <dbReference type="Proteomes" id="UP000228380"/>
    </source>
</evidence>
<proteinExistence type="predicted"/>
<dbReference type="AlphaFoldDB" id="A0A8B8JC65"/>